<evidence type="ECO:0000313" key="1">
    <source>
        <dbReference type="EMBL" id="THU47809.1"/>
    </source>
</evidence>
<keyword evidence="2" id="KW-1185">Reference proteome</keyword>
<evidence type="ECO:0000313" key="2">
    <source>
        <dbReference type="Proteomes" id="UP000317650"/>
    </source>
</evidence>
<comment type="caution">
    <text evidence="1">The sequence shown here is derived from an EMBL/GenBank/DDBJ whole genome shotgun (WGS) entry which is preliminary data.</text>
</comment>
<gene>
    <name evidence="1" type="ORF">C4D60_Mb09t19550</name>
</gene>
<organism evidence="1 2">
    <name type="scientific">Musa balbisiana</name>
    <name type="common">Banana</name>
    <dbReference type="NCBI Taxonomy" id="52838"/>
    <lineage>
        <taxon>Eukaryota</taxon>
        <taxon>Viridiplantae</taxon>
        <taxon>Streptophyta</taxon>
        <taxon>Embryophyta</taxon>
        <taxon>Tracheophyta</taxon>
        <taxon>Spermatophyta</taxon>
        <taxon>Magnoliopsida</taxon>
        <taxon>Liliopsida</taxon>
        <taxon>Zingiberales</taxon>
        <taxon>Musaceae</taxon>
        <taxon>Musa</taxon>
    </lineage>
</organism>
<dbReference type="EMBL" id="PYDT01000010">
    <property type="protein sequence ID" value="THU47809.1"/>
    <property type="molecule type" value="Genomic_DNA"/>
</dbReference>
<proteinExistence type="predicted"/>
<reference evidence="1 2" key="1">
    <citation type="journal article" date="2019" name="Nat. Plants">
        <title>Genome sequencing of Musa balbisiana reveals subgenome evolution and function divergence in polyploid bananas.</title>
        <authorList>
            <person name="Yao X."/>
        </authorList>
    </citation>
    <scope>NUCLEOTIDE SEQUENCE [LARGE SCALE GENOMIC DNA]</scope>
    <source>
        <strain evidence="2">cv. DH-PKW</strain>
        <tissue evidence="1">Leaves</tissue>
    </source>
</reference>
<accession>A0A4S8IIC7</accession>
<sequence length="59" mass="6816">MIAFLPPTQHPCCGGPCGGAGRTCRLWKRRSGVSSSALLFRRRHCRMYRVYTLLRCRQF</sequence>
<dbReference type="AlphaFoldDB" id="A0A4S8IIC7"/>
<protein>
    <submittedName>
        <fullName evidence="1">Uncharacterized protein</fullName>
    </submittedName>
</protein>
<name>A0A4S8IIC7_MUSBA</name>
<dbReference type="Proteomes" id="UP000317650">
    <property type="component" value="Chromosome 9"/>
</dbReference>